<dbReference type="Pfam" id="PF02732">
    <property type="entry name" value="ERCC4"/>
    <property type="match status" value="1"/>
</dbReference>
<feature type="domain" description="ERCC4" evidence="1">
    <location>
        <begin position="5"/>
        <end position="137"/>
    </location>
</feature>
<gene>
    <name evidence="2" type="ORF">J2S20_001851</name>
</gene>
<protein>
    <recommendedName>
        <fullName evidence="1">ERCC4 domain-containing protein</fullName>
    </recommendedName>
</protein>
<accession>A0AAE3VBM3</accession>
<comment type="caution">
    <text evidence="2">The sequence shown here is derived from an EMBL/GenBank/DDBJ whole genome shotgun (WGS) entry which is preliminary data.</text>
</comment>
<dbReference type="InterPro" id="IPR011335">
    <property type="entry name" value="Restrct_endonuc-II-like"/>
</dbReference>
<organism evidence="2 3">
    <name type="scientific">Moryella indoligenes</name>
    <dbReference type="NCBI Taxonomy" id="371674"/>
    <lineage>
        <taxon>Bacteria</taxon>
        <taxon>Bacillati</taxon>
        <taxon>Bacillota</taxon>
        <taxon>Clostridia</taxon>
        <taxon>Lachnospirales</taxon>
        <taxon>Lachnospiraceae</taxon>
        <taxon>Moryella</taxon>
    </lineage>
</organism>
<evidence type="ECO:0000313" key="2">
    <source>
        <dbReference type="EMBL" id="MDQ0153142.1"/>
    </source>
</evidence>
<dbReference type="AlphaFoldDB" id="A0AAE3VBM3"/>
<dbReference type="InterPro" id="IPR006166">
    <property type="entry name" value="ERCC4_domain"/>
</dbReference>
<proteinExistence type="predicted"/>
<dbReference type="GO" id="GO:0003677">
    <property type="term" value="F:DNA binding"/>
    <property type="evidence" value="ECO:0007669"/>
    <property type="project" value="InterPro"/>
</dbReference>
<dbReference type="Gene3D" id="3.40.50.10130">
    <property type="match status" value="1"/>
</dbReference>
<dbReference type="GO" id="GO:0004518">
    <property type="term" value="F:nuclease activity"/>
    <property type="evidence" value="ECO:0007669"/>
    <property type="project" value="InterPro"/>
</dbReference>
<dbReference type="GO" id="GO:0006259">
    <property type="term" value="P:DNA metabolic process"/>
    <property type="evidence" value="ECO:0007669"/>
    <property type="project" value="UniProtKB-ARBA"/>
</dbReference>
<name>A0AAE3VBM3_9FIRM</name>
<keyword evidence="3" id="KW-1185">Reference proteome</keyword>
<dbReference type="SUPFAM" id="SSF52980">
    <property type="entry name" value="Restriction endonuclease-like"/>
    <property type="match status" value="1"/>
</dbReference>
<evidence type="ECO:0000259" key="1">
    <source>
        <dbReference type="Pfam" id="PF02732"/>
    </source>
</evidence>
<dbReference type="Proteomes" id="UP001241537">
    <property type="component" value="Unassembled WGS sequence"/>
</dbReference>
<sequence length="152" mass="17989">MQIQIDSREHQSERKRIEAQFDELGIQHFCSKLYVGDYMNLDNPRVVVDRKQGLLEVCGNVTQQHERFRAELVRARKTGIKLIVLVEEPGIRSLEDVFFWQNPRRKTSPKATNGEQLFRSMQTMCERYGVQFEFCNKRQTGRRIKELLEIVT</sequence>
<dbReference type="EMBL" id="JAUSTO010000013">
    <property type="protein sequence ID" value="MDQ0153142.1"/>
    <property type="molecule type" value="Genomic_DNA"/>
</dbReference>
<evidence type="ECO:0000313" key="3">
    <source>
        <dbReference type="Proteomes" id="UP001241537"/>
    </source>
</evidence>
<reference evidence="2" key="1">
    <citation type="submission" date="2023-07" db="EMBL/GenBank/DDBJ databases">
        <title>Genomic Encyclopedia of Type Strains, Phase IV (KMG-IV): sequencing the most valuable type-strain genomes for metagenomic binning, comparative biology and taxonomic classification.</title>
        <authorList>
            <person name="Goeker M."/>
        </authorList>
    </citation>
    <scope>NUCLEOTIDE SEQUENCE</scope>
    <source>
        <strain evidence="2">DSM 19659</strain>
    </source>
</reference>